<dbReference type="EMBL" id="MU620928">
    <property type="protein sequence ID" value="KAI8578590.1"/>
    <property type="molecule type" value="Genomic_DNA"/>
</dbReference>
<dbReference type="GO" id="GO:0005524">
    <property type="term" value="F:ATP binding"/>
    <property type="evidence" value="ECO:0007669"/>
    <property type="project" value="UniProtKB-KW"/>
</dbReference>
<dbReference type="PANTHER" id="PTHR43788">
    <property type="entry name" value="DNA2/NAM7 HELICASE FAMILY MEMBER"/>
    <property type="match status" value="1"/>
</dbReference>
<dbReference type="InterPro" id="IPR011604">
    <property type="entry name" value="PDDEXK-like_dom_sf"/>
</dbReference>
<dbReference type="InterPro" id="IPR027417">
    <property type="entry name" value="P-loop_NTPase"/>
</dbReference>
<name>A0AAD5EAD7_UMBRA</name>
<dbReference type="Gene3D" id="3.40.50.300">
    <property type="entry name" value="P-loop containing nucleotide triphosphate hydrolases"/>
    <property type="match status" value="2"/>
</dbReference>
<dbReference type="Pfam" id="PF13245">
    <property type="entry name" value="AAA_19"/>
    <property type="match status" value="1"/>
</dbReference>
<gene>
    <name evidence="6" type="ORF">K450DRAFT_246575</name>
</gene>
<dbReference type="Proteomes" id="UP001206595">
    <property type="component" value="Unassembled WGS sequence"/>
</dbReference>
<organism evidence="6 7">
    <name type="scientific">Umbelopsis ramanniana AG</name>
    <dbReference type="NCBI Taxonomy" id="1314678"/>
    <lineage>
        <taxon>Eukaryota</taxon>
        <taxon>Fungi</taxon>
        <taxon>Fungi incertae sedis</taxon>
        <taxon>Mucoromycota</taxon>
        <taxon>Mucoromycotina</taxon>
        <taxon>Umbelopsidomycetes</taxon>
        <taxon>Umbelopsidales</taxon>
        <taxon>Umbelopsidaceae</taxon>
        <taxon>Umbelopsis</taxon>
    </lineage>
</organism>
<accession>A0AAD5EAD7</accession>
<evidence type="ECO:0000256" key="3">
    <source>
        <dbReference type="ARBA" id="ARBA00022806"/>
    </source>
</evidence>
<dbReference type="Gene3D" id="3.90.320.10">
    <property type="match status" value="1"/>
</dbReference>
<dbReference type="CDD" id="cd17934">
    <property type="entry name" value="DEXXQc_Upf1-like"/>
    <property type="match status" value="1"/>
</dbReference>
<proteinExistence type="predicted"/>
<evidence type="ECO:0000256" key="2">
    <source>
        <dbReference type="ARBA" id="ARBA00022801"/>
    </source>
</evidence>
<dbReference type="SUPFAM" id="SSF52540">
    <property type="entry name" value="P-loop containing nucleoside triphosphate hydrolases"/>
    <property type="match status" value="1"/>
</dbReference>
<keyword evidence="4" id="KW-0067">ATP-binding</keyword>
<dbReference type="GO" id="GO:0043139">
    <property type="term" value="F:5'-3' DNA helicase activity"/>
    <property type="evidence" value="ECO:0007669"/>
    <property type="project" value="TreeGrafter"/>
</dbReference>
<reference evidence="6" key="1">
    <citation type="submission" date="2021-06" db="EMBL/GenBank/DDBJ databases">
        <authorList>
            <consortium name="DOE Joint Genome Institute"/>
            <person name="Mondo S.J."/>
            <person name="Amses K.R."/>
            <person name="Simmons D.R."/>
            <person name="Longcore J.E."/>
            <person name="Seto K."/>
            <person name="Alves G.H."/>
            <person name="Bonds A.E."/>
            <person name="Quandt C.A."/>
            <person name="Davis W.J."/>
            <person name="Chang Y."/>
            <person name="Letcher P.M."/>
            <person name="Powell M.J."/>
            <person name="Kuo A."/>
            <person name="Labutti K."/>
            <person name="Pangilinan J."/>
            <person name="Andreopoulos W."/>
            <person name="Tritt A."/>
            <person name="Riley R."/>
            <person name="Hundley H."/>
            <person name="Johnson J."/>
            <person name="Lipzen A."/>
            <person name="Barry K."/>
            <person name="Berbee M.L."/>
            <person name="Buchler N.E."/>
            <person name="Grigoriev I.V."/>
            <person name="Spatafora J.W."/>
            <person name="Stajich J.E."/>
            <person name="James T.Y."/>
        </authorList>
    </citation>
    <scope>NUCLEOTIDE SEQUENCE</scope>
    <source>
        <strain evidence="6">AG</strain>
    </source>
</reference>
<evidence type="ECO:0000256" key="4">
    <source>
        <dbReference type="ARBA" id="ARBA00022840"/>
    </source>
</evidence>
<comment type="caution">
    <text evidence="6">The sequence shown here is derived from an EMBL/GenBank/DDBJ whole genome shotgun (WGS) entry which is preliminary data.</text>
</comment>
<dbReference type="GO" id="GO:0016787">
    <property type="term" value="F:hydrolase activity"/>
    <property type="evidence" value="ECO:0007669"/>
    <property type="project" value="UniProtKB-KW"/>
</dbReference>
<dbReference type="InterPro" id="IPR050534">
    <property type="entry name" value="Coronavir_polyprotein_1ab"/>
</dbReference>
<dbReference type="RefSeq" id="XP_051443594.1">
    <property type="nucleotide sequence ID" value="XM_051589934.1"/>
</dbReference>
<feature type="domain" description="DNA2/NAM7 helicase-like C-terminal" evidence="5">
    <location>
        <begin position="1012"/>
        <end position="1193"/>
    </location>
</feature>
<evidence type="ECO:0000313" key="7">
    <source>
        <dbReference type="Proteomes" id="UP001206595"/>
    </source>
</evidence>
<reference evidence="6" key="2">
    <citation type="journal article" date="2022" name="Proc. Natl. Acad. Sci. U.S.A.">
        <title>Diploid-dominant life cycles characterize the early evolution of Fungi.</title>
        <authorList>
            <person name="Amses K.R."/>
            <person name="Simmons D.R."/>
            <person name="Longcore J.E."/>
            <person name="Mondo S.J."/>
            <person name="Seto K."/>
            <person name="Jeronimo G.H."/>
            <person name="Bonds A.E."/>
            <person name="Quandt C.A."/>
            <person name="Davis W.J."/>
            <person name="Chang Y."/>
            <person name="Federici B.A."/>
            <person name="Kuo A."/>
            <person name="LaButti K."/>
            <person name="Pangilinan J."/>
            <person name="Andreopoulos W."/>
            <person name="Tritt A."/>
            <person name="Riley R."/>
            <person name="Hundley H."/>
            <person name="Johnson J."/>
            <person name="Lipzen A."/>
            <person name="Barry K."/>
            <person name="Lang B.F."/>
            <person name="Cuomo C.A."/>
            <person name="Buchler N.E."/>
            <person name="Grigoriev I.V."/>
            <person name="Spatafora J.W."/>
            <person name="Stajich J.E."/>
            <person name="James T.Y."/>
        </authorList>
    </citation>
    <scope>NUCLEOTIDE SEQUENCE</scope>
    <source>
        <strain evidence="6">AG</strain>
    </source>
</reference>
<evidence type="ECO:0000256" key="1">
    <source>
        <dbReference type="ARBA" id="ARBA00022741"/>
    </source>
</evidence>
<protein>
    <recommendedName>
        <fullName evidence="5">DNA2/NAM7 helicase-like C-terminal domain-containing protein</fullName>
    </recommendedName>
</protein>
<dbReference type="Pfam" id="PF13087">
    <property type="entry name" value="AAA_12"/>
    <property type="match status" value="1"/>
</dbReference>
<dbReference type="GeneID" id="75915279"/>
<dbReference type="InterPro" id="IPR041679">
    <property type="entry name" value="DNA2/NAM7-like_C"/>
</dbReference>
<sequence length="1262" mass="144883">MQTVFVGASSVVEPKRVRNSPSFSISQLASTYHFSCNKLIQLSGRKSNNNLKVSPDRITEAHFRRGELFELSLKNSLDNVIDCTNADPTNARLILQSAQPGQCLYQLPLKVPSVWYEQFNIGRKYKIRIFIPDFIFVNGTGQQRTLRIIDAKAAKGTTISHQFQVASYAYFLKYIIRNMRGMDVDISGGVWLPSDPQEPQLFRLDFLNLKIEQFYLKELPEILSEKPVTWLFNNKCRGCTFVEHCRSEAEGTPGQTPYMTEAKVEALLPTDIEDLAFRLSGLALNARSLWESLPYHFRIAHAHDAPVFMGNSTLKFPHSVTHELYISLLVDPVSQRMYTYSIQLYDSKKVAIDYFCTSKSIRMTNGVAEEKDCIQLAEMLAEDLVAILRWWHGTVMKLVMFLPTEYEKKCLQDVLIQCIAVDQPISGVARSAAKEVLLTMFSDGQLLTIDTDDIPEILDCSQAGPKIVIIEDIIRENVALPVYGFYRLQDMAYYMVKKHKHIMTDSEIYQKWESGQYINHDMKNRMKIYFKVVQRYKGLARNYQRHIEPGVNLFLLSPGEVRIARTRAFNSSYIGKLYFFKMFEAVTACEKKRKERFKGFEEDEEEKGGVHILFLGFEDVESPTLKTKSKAGRFAVIPRCDDDRPMDMLKVTTMLEYILVENSDEGALEAILFPDLKYRAQMQSLPLPAFDIYDIDPTNSTILMKGTFKRAYLTHGKHYRMYQRYIDFTVDKALQTLQAVDQRGEESIFVQLLKSPNLWAKQNVAHVIPKNLRSAALRLRDEFGMSPSQQLISNETMHRRLQIVWGPPGSGKTHFLALFVVWYLTYLADKSVRIGITAYTRAAVHNLLQRIAQVQRQRRGANFKLISMVRKVPKEPVEGMIYCQASSLNRHLGKGAVVIGGTVWDWSKVRQTWPSEAGCDIFIIDEASQLLVSDAAIGIEMLKQRDSRLIVAGDHMQLGPILQNEYPLLQKDQPLLFGSIQQCLMRRKDGRVCGSGDFFLGKGSRHDFGPSTIQLKDNWRMNDELNGFFQQIYGDDYLARYPDIHCAYLKEVWEDDSNEHVRQALASDKAITLVKVQEKRNQMLQTEARVVATIVKWHLRYRIDVGRPKPYAMIVTPHHRQRNAVLLWLKQEVNDGLVMVDTVEKMQGLECELVIACFTFLRAESESALDFLLDFRRWNVAVSRARCKVIVMTTDQMLLPRGMNVFSKKETSEGWGFVSLLEQWASQHQAVVHWQDDDDDSDEDYGGFDRETLAFLFHTGLL</sequence>
<dbReference type="AlphaFoldDB" id="A0AAD5EAD7"/>
<evidence type="ECO:0000259" key="5">
    <source>
        <dbReference type="Pfam" id="PF13087"/>
    </source>
</evidence>
<keyword evidence="1" id="KW-0547">Nucleotide-binding</keyword>
<dbReference type="PANTHER" id="PTHR43788:SF8">
    <property type="entry name" value="DNA-BINDING PROTEIN SMUBP-2"/>
    <property type="match status" value="1"/>
</dbReference>
<keyword evidence="3" id="KW-0347">Helicase</keyword>
<evidence type="ECO:0000313" key="6">
    <source>
        <dbReference type="EMBL" id="KAI8578590.1"/>
    </source>
</evidence>
<keyword evidence="7" id="KW-1185">Reference proteome</keyword>
<keyword evidence="2" id="KW-0378">Hydrolase</keyword>